<dbReference type="EMBL" id="JAAQTL010000001">
    <property type="protein sequence ID" value="NID13966.1"/>
    <property type="molecule type" value="Genomic_DNA"/>
</dbReference>
<gene>
    <name evidence="1" type="ORF">HBF32_00590</name>
</gene>
<name>A0A7X5TMI5_9GAMM</name>
<dbReference type="RefSeq" id="WP_166697706.1">
    <property type="nucleotide sequence ID" value="NZ_JAAQTL010000001.1"/>
</dbReference>
<reference evidence="1 2" key="1">
    <citation type="journal article" date="2006" name="Int. J. Syst. Evol. Microbiol.">
        <title>Dyella yeojuensis sp. nov., isolated from greenhouse soil in Korea.</title>
        <authorList>
            <person name="Kim B.Y."/>
            <person name="Weon H.Y."/>
            <person name="Lee K.H."/>
            <person name="Seok S.J."/>
            <person name="Kwon S.W."/>
            <person name="Go S.J."/>
            <person name="Stackebrandt E."/>
        </authorList>
    </citation>
    <scope>NUCLEOTIDE SEQUENCE [LARGE SCALE GENOMIC DNA]</scope>
    <source>
        <strain evidence="1 2">DSM 17673</strain>
    </source>
</reference>
<organism evidence="1 2">
    <name type="scientific">Luteibacter yeojuensis</name>
    <dbReference type="NCBI Taxonomy" id="345309"/>
    <lineage>
        <taxon>Bacteria</taxon>
        <taxon>Pseudomonadati</taxon>
        <taxon>Pseudomonadota</taxon>
        <taxon>Gammaproteobacteria</taxon>
        <taxon>Lysobacterales</taxon>
        <taxon>Rhodanobacteraceae</taxon>
        <taxon>Luteibacter</taxon>
    </lineage>
</organism>
<protein>
    <submittedName>
        <fullName evidence="1">Uncharacterized protein</fullName>
    </submittedName>
</protein>
<dbReference type="AlphaFoldDB" id="A0A7X5TMI5"/>
<comment type="caution">
    <text evidence="1">The sequence shown here is derived from an EMBL/GenBank/DDBJ whole genome shotgun (WGS) entry which is preliminary data.</text>
</comment>
<dbReference type="Proteomes" id="UP000518878">
    <property type="component" value="Unassembled WGS sequence"/>
</dbReference>
<sequence>MDDLKPFAAGGAKILESTSGDLKGDGSTGVVLILAPPSAGVPESTEAPFRTVKILVRDNAGKLQEVVSNARLVPCATCGGIAGDPYGYTRIERGNFTVAIGGGSRERWSDEFTFTYVAARKNWFVTHAIRRVEDQDTGARKVIDLNAGDLGDIAFGDFDPSRLPEVALP</sequence>
<accession>A0A7X5TMI5</accession>
<keyword evidence="2" id="KW-1185">Reference proteome</keyword>
<evidence type="ECO:0000313" key="1">
    <source>
        <dbReference type="EMBL" id="NID13966.1"/>
    </source>
</evidence>
<proteinExistence type="predicted"/>
<evidence type="ECO:0000313" key="2">
    <source>
        <dbReference type="Proteomes" id="UP000518878"/>
    </source>
</evidence>